<feature type="transmembrane region" description="Helical" evidence="7">
    <location>
        <begin position="84"/>
        <end position="108"/>
    </location>
</feature>
<dbReference type="PANTHER" id="PTHR23514">
    <property type="entry name" value="BYPASS OF STOP CODON PROTEIN 6"/>
    <property type="match status" value="1"/>
</dbReference>
<evidence type="ECO:0000313" key="10">
    <source>
        <dbReference type="Proteomes" id="UP001501577"/>
    </source>
</evidence>
<comment type="subcellular location">
    <subcellularLocation>
        <location evidence="1">Cell membrane</location>
        <topology evidence="1">Multi-pass membrane protein</topology>
    </subcellularLocation>
</comment>
<dbReference type="PANTHER" id="PTHR23514:SF3">
    <property type="entry name" value="BYPASS OF STOP CODON PROTEIN 6"/>
    <property type="match status" value="1"/>
</dbReference>
<dbReference type="InterPro" id="IPR020846">
    <property type="entry name" value="MFS_dom"/>
</dbReference>
<dbReference type="SUPFAM" id="SSF103473">
    <property type="entry name" value="MFS general substrate transporter"/>
    <property type="match status" value="1"/>
</dbReference>
<reference evidence="9 10" key="1">
    <citation type="journal article" date="2019" name="Int. J. Syst. Evol. Microbiol.">
        <title>The Global Catalogue of Microorganisms (GCM) 10K type strain sequencing project: providing services to taxonomists for standard genome sequencing and annotation.</title>
        <authorList>
            <consortium name="The Broad Institute Genomics Platform"/>
            <consortium name="The Broad Institute Genome Sequencing Center for Infectious Disease"/>
            <person name="Wu L."/>
            <person name="Ma J."/>
        </authorList>
    </citation>
    <scope>NUCLEOTIDE SEQUENCE [LARGE SCALE GENOMIC DNA]</scope>
    <source>
        <strain evidence="9 10">JCM 8736</strain>
    </source>
</reference>
<sequence length="409" mass="43929">MKKTNYSAMAAGLYFNFAILGIATIIISQYSNWFSQAWNTDVQGVSLVLSMVGLGRILTILFAGVISDKIGRKKTMMISMLSNALFLLGIGFVNNIVLASIAALFFGVTNSFGDSAAYPAMTEAFPKRAATMNSLLKAAMSVAQFLFPFWVAAIQNARLTVLLLAILLIGDAVFLASSNFASQNEAADTGDETTDNVSIQTTQNKPKMAIDGTLLIMLGFTICFTFYVFSQYAPQFGSVVLGASATASRTLVSWYAMASMISVFLTAFIVTKTHPLNVILVYSAVSFVALAIMIIHPTLTTARIGSIVIGFFGAGGLWQLGLSVLTEYFPKGRGKITSYYSSMAALTYFLGPLVSSMLIKDTANSVLMVFITVAAMALISIVGSTVLILRKRNFEPSGGVLIHEQNTKN</sequence>
<keyword evidence="6 7" id="KW-0472">Membrane</keyword>
<name>A0ABN3Y329_9ENTE</name>
<feature type="transmembrane region" description="Helical" evidence="7">
    <location>
        <begin position="214"/>
        <end position="232"/>
    </location>
</feature>
<dbReference type="PROSITE" id="PS50850">
    <property type="entry name" value="MFS"/>
    <property type="match status" value="1"/>
</dbReference>
<evidence type="ECO:0000256" key="3">
    <source>
        <dbReference type="ARBA" id="ARBA00022448"/>
    </source>
</evidence>
<feature type="transmembrane region" description="Helical" evidence="7">
    <location>
        <begin position="278"/>
        <end position="298"/>
    </location>
</feature>
<keyword evidence="4 7" id="KW-0812">Transmembrane</keyword>
<evidence type="ECO:0000313" key="9">
    <source>
        <dbReference type="EMBL" id="GAA3016391.1"/>
    </source>
</evidence>
<keyword evidence="10" id="KW-1185">Reference proteome</keyword>
<dbReference type="EMBL" id="BAAAXQ010000031">
    <property type="protein sequence ID" value="GAA3016391.1"/>
    <property type="molecule type" value="Genomic_DNA"/>
</dbReference>
<dbReference type="Pfam" id="PF07690">
    <property type="entry name" value="MFS_1"/>
    <property type="match status" value="1"/>
</dbReference>
<feature type="domain" description="Major facilitator superfamily (MFS) profile" evidence="8">
    <location>
        <begin position="9"/>
        <end position="392"/>
    </location>
</feature>
<feature type="transmembrane region" description="Helical" evidence="7">
    <location>
        <begin position="42"/>
        <end position="63"/>
    </location>
</feature>
<comment type="caution">
    <text evidence="9">The sequence shown here is derived from an EMBL/GenBank/DDBJ whole genome shotgun (WGS) entry which is preliminary data.</text>
</comment>
<keyword evidence="5 7" id="KW-1133">Transmembrane helix</keyword>
<dbReference type="RefSeq" id="WP_068710593.1">
    <property type="nucleotide sequence ID" value="NZ_BAAAXQ010000031.1"/>
</dbReference>
<organism evidence="9 10">
    <name type="scientific">Tetragenococcus solitarius</name>
    <dbReference type="NCBI Taxonomy" id="71453"/>
    <lineage>
        <taxon>Bacteria</taxon>
        <taxon>Bacillati</taxon>
        <taxon>Bacillota</taxon>
        <taxon>Bacilli</taxon>
        <taxon>Lactobacillales</taxon>
        <taxon>Enterococcaceae</taxon>
        <taxon>Tetragenococcus</taxon>
    </lineage>
</organism>
<dbReference type="InterPro" id="IPR051788">
    <property type="entry name" value="MFS_Transporter"/>
</dbReference>
<evidence type="ECO:0000256" key="2">
    <source>
        <dbReference type="ARBA" id="ARBA00008335"/>
    </source>
</evidence>
<evidence type="ECO:0000256" key="6">
    <source>
        <dbReference type="ARBA" id="ARBA00023136"/>
    </source>
</evidence>
<comment type="similarity">
    <text evidence="2">Belongs to the major facilitator superfamily.</text>
</comment>
<feature type="transmembrane region" description="Helical" evidence="7">
    <location>
        <begin position="252"/>
        <end position="271"/>
    </location>
</feature>
<protein>
    <submittedName>
        <fullName evidence="9">MFS transporter</fullName>
    </submittedName>
</protein>
<dbReference type="PROSITE" id="PS00216">
    <property type="entry name" value="SUGAR_TRANSPORT_1"/>
    <property type="match status" value="1"/>
</dbReference>
<feature type="transmembrane region" description="Helical" evidence="7">
    <location>
        <begin position="12"/>
        <end position="30"/>
    </location>
</feature>
<accession>A0ABN3Y329</accession>
<evidence type="ECO:0000256" key="7">
    <source>
        <dbReference type="SAM" id="Phobius"/>
    </source>
</evidence>
<gene>
    <name evidence="9" type="ORF">GCM10019998_10740</name>
</gene>
<dbReference type="Proteomes" id="UP001501577">
    <property type="component" value="Unassembled WGS sequence"/>
</dbReference>
<evidence type="ECO:0000259" key="8">
    <source>
        <dbReference type="PROSITE" id="PS50850"/>
    </source>
</evidence>
<evidence type="ECO:0000256" key="5">
    <source>
        <dbReference type="ARBA" id="ARBA00022989"/>
    </source>
</evidence>
<feature type="transmembrane region" description="Helical" evidence="7">
    <location>
        <begin position="365"/>
        <end position="389"/>
    </location>
</feature>
<proteinExistence type="inferred from homology"/>
<keyword evidence="3" id="KW-0813">Transport</keyword>
<dbReference type="Gene3D" id="1.20.1250.20">
    <property type="entry name" value="MFS general substrate transporter like domains"/>
    <property type="match status" value="2"/>
</dbReference>
<feature type="transmembrane region" description="Helical" evidence="7">
    <location>
        <begin position="337"/>
        <end position="359"/>
    </location>
</feature>
<feature type="transmembrane region" description="Helical" evidence="7">
    <location>
        <begin position="304"/>
        <end position="325"/>
    </location>
</feature>
<evidence type="ECO:0000256" key="4">
    <source>
        <dbReference type="ARBA" id="ARBA00022692"/>
    </source>
</evidence>
<dbReference type="InterPro" id="IPR011701">
    <property type="entry name" value="MFS"/>
</dbReference>
<evidence type="ECO:0000256" key="1">
    <source>
        <dbReference type="ARBA" id="ARBA00004651"/>
    </source>
</evidence>
<dbReference type="InterPro" id="IPR036259">
    <property type="entry name" value="MFS_trans_sf"/>
</dbReference>
<dbReference type="InterPro" id="IPR005829">
    <property type="entry name" value="Sugar_transporter_CS"/>
</dbReference>